<dbReference type="InterPro" id="IPR032675">
    <property type="entry name" value="LRR_dom_sf"/>
</dbReference>
<dbReference type="Pfam" id="PF13855">
    <property type="entry name" value="LRR_8"/>
    <property type="match status" value="1"/>
</dbReference>
<feature type="signal peptide" evidence="9">
    <location>
        <begin position="1"/>
        <end position="19"/>
    </location>
</feature>
<evidence type="ECO:0000256" key="7">
    <source>
        <dbReference type="ARBA" id="ARBA00023136"/>
    </source>
</evidence>
<dbReference type="Gene3D" id="3.80.10.10">
    <property type="entry name" value="Ribonuclease Inhibitor"/>
    <property type="match status" value="1"/>
</dbReference>
<evidence type="ECO:0000256" key="4">
    <source>
        <dbReference type="ARBA" id="ARBA00022614"/>
    </source>
</evidence>
<dbReference type="GO" id="GO:0016020">
    <property type="term" value="C:membrane"/>
    <property type="evidence" value="ECO:0007669"/>
    <property type="project" value="UniProtKB-SubCell"/>
</dbReference>
<dbReference type="Pfam" id="PF00560">
    <property type="entry name" value="LRR_1"/>
    <property type="match status" value="4"/>
</dbReference>
<evidence type="ECO:0000256" key="3">
    <source>
        <dbReference type="ARBA" id="ARBA00022525"/>
    </source>
</evidence>
<keyword evidence="11" id="KW-1185">Reference proteome</keyword>
<keyword evidence="7" id="KW-0472">Membrane</keyword>
<keyword evidence="8" id="KW-0325">Glycoprotein</keyword>
<dbReference type="PANTHER" id="PTHR32093:SF86">
    <property type="entry name" value="EXTENSIN-LIKE PROTEIN"/>
    <property type="match status" value="1"/>
</dbReference>
<evidence type="ECO:0000313" key="11">
    <source>
        <dbReference type="Proteomes" id="UP000834106"/>
    </source>
</evidence>
<proteinExistence type="predicted"/>
<dbReference type="InterPro" id="IPR051582">
    <property type="entry name" value="LRR_extensin-like_regulator"/>
</dbReference>
<evidence type="ECO:0000256" key="5">
    <source>
        <dbReference type="ARBA" id="ARBA00022729"/>
    </source>
</evidence>
<gene>
    <name evidence="10" type="ORF">FPE_LOCUS6470</name>
</gene>
<evidence type="ECO:0000256" key="8">
    <source>
        <dbReference type="ARBA" id="ARBA00023180"/>
    </source>
</evidence>
<keyword evidence="3" id="KW-0964">Secreted</keyword>
<evidence type="ECO:0000256" key="2">
    <source>
        <dbReference type="ARBA" id="ARBA00004613"/>
    </source>
</evidence>
<dbReference type="EMBL" id="OU503039">
    <property type="protein sequence ID" value="CAI9759040.1"/>
    <property type="molecule type" value="Genomic_DNA"/>
</dbReference>
<dbReference type="InterPro" id="IPR001611">
    <property type="entry name" value="Leu-rich_rpt"/>
</dbReference>
<accession>A0AAD2DPB5</accession>
<keyword evidence="5 9" id="KW-0732">Signal</keyword>
<feature type="chain" id="PRO_5042106299" description="Leucine-rich repeat extensin-like protein 4" evidence="9">
    <location>
        <begin position="20"/>
        <end position="383"/>
    </location>
</feature>
<dbReference type="PANTHER" id="PTHR32093">
    <property type="entry name" value="LEUCINE-RICH REPEAT EXTENSIN-LIKE PROTEIN 3-RELATED"/>
    <property type="match status" value="1"/>
</dbReference>
<dbReference type="SUPFAM" id="SSF52058">
    <property type="entry name" value="L domain-like"/>
    <property type="match status" value="1"/>
</dbReference>
<dbReference type="FunFam" id="3.80.10.10:FF:000041">
    <property type="entry name" value="LRR receptor-like serine/threonine-protein kinase ERECTA"/>
    <property type="match status" value="2"/>
</dbReference>
<dbReference type="GO" id="GO:0005576">
    <property type="term" value="C:extracellular region"/>
    <property type="evidence" value="ECO:0007669"/>
    <property type="project" value="UniProtKB-SubCell"/>
</dbReference>
<organism evidence="10 11">
    <name type="scientific">Fraxinus pennsylvanica</name>
    <dbReference type="NCBI Taxonomy" id="56036"/>
    <lineage>
        <taxon>Eukaryota</taxon>
        <taxon>Viridiplantae</taxon>
        <taxon>Streptophyta</taxon>
        <taxon>Embryophyta</taxon>
        <taxon>Tracheophyta</taxon>
        <taxon>Spermatophyta</taxon>
        <taxon>Magnoliopsida</taxon>
        <taxon>eudicotyledons</taxon>
        <taxon>Gunneridae</taxon>
        <taxon>Pentapetalae</taxon>
        <taxon>asterids</taxon>
        <taxon>lamiids</taxon>
        <taxon>Lamiales</taxon>
        <taxon>Oleaceae</taxon>
        <taxon>Oleeae</taxon>
        <taxon>Fraxinus</taxon>
    </lineage>
</organism>
<reference evidence="10" key="1">
    <citation type="submission" date="2023-05" db="EMBL/GenBank/DDBJ databases">
        <authorList>
            <person name="Huff M."/>
        </authorList>
    </citation>
    <scope>NUCLEOTIDE SEQUENCE</scope>
</reference>
<sequence length="383" mass="40948">MEKILILAFFLFRIIVIEAAIGVGGAIGVGVGDSVGGVWVGGGINNGPNTPSVGAPQVSKLNAAYNALQAWKSAITDDPNGILKTWVGLNVSIDLNHANLQGVLVKQLSALTDLSLIHLNSNRFSGTVPESFEEFTSLTELDLSNNRFSGPFPITVLYIPNLKYLDLRFNSFSGPVPDDLFNKQLDAIFLNNNQFDSELPQNLGNSPASVINLANNKFSGNIPFSLGYMGSQVKEILFLNNQLTGCIPDGVGLWSDLQVLDVSSNSLMGHLPDSISCLSQIEVLNLANNKLSGELPDLVCELRSLLNLTVSSNFFSGFSQDCANLNIGFDFSYNCIPGKEMQRPRPDCSMIPGVGLSCLRIPAKSLVCGALGIGAHQTTTPSP</sequence>
<dbReference type="PRINTS" id="PR00019">
    <property type="entry name" value="LEURICHRPT"/>
</dbReference>
<evidence type="ECO:0008006" key="12">
    <source>
        <dbReference type="Google" id="ProtNLM"/>
    </source>
</evidence>
<keyword evidence="4" id="KW-0433">Leucine-rich repeat</keyword>
<comment type="subcellular location">
    <subcellularLocation>
        <location evidence="1">Membrane</location>
    </subcellularLocation>
    <subcellularLocation>
        <location evidence="2">Secreted</location>
    </subcellularLocation>
</comment>
<dbReference type="Proteomes" id="UP000834106">
    <property type="component" value="Chromosome 4"/>
</dbReference>
<evidence type="ECO:0000256" key="1">
    <source>
        <dbReference type="ARBA" id="ARBA00004370"/>
    </source>
</evidence>
<evidence type="ECO:0000313" key="10">
    <source>
        <dbReference type="EMBL" id="CAI9759040.1"/>
    </source>
</evidence>
<protein>
    <recommendedName>
        <fullName evidence="12">Leucine-rich repeat extensin-like protein 4</fullName>
    </recommendedName>
</protein>
<name>A0AAD2DPB5_9LAMI</name>
<dbReference type="AlphaFoldDB" id="A0AAD2DPB5"/>
<evidence type="ECO:0000256" key="9">
    <source>
        <dbReference type="SAM" id="SignalP"/>
    </source>
</evidence>
<evidence type="ECO:0000256" key="6">
    <source>
        <dbReference type="ARBA" id="ARBA00022737"/>
    </source>
</evidence>
<keyword evidence="6" id="KW-0677">Repeat</keyword>